<dbReference type="GO" id="GO:0016887">
    <property type="term" value="F:ATP hydrolysis activity"/>
    <property type="evidence" value="ECO:0007669"/>
    <property type="project" value="InterPro"/>
</dbReference>
<evidence type="ECO:0000256" key="2">
    <source>
        <dbReference type="ARBA" id="ARBA00022741"/>
    </source>
</evidence>
<comment type="similarity">
    <text evidence="4">Belongs to the ABC transporter superfamily. ABCF family. YbiT subfamily.</text>
</comment>
<evidence type="ECO:0000256" key="4">
    <source>
        <dbReference type="ARBA" id="ARBA00061551"/>
    </source>
</evidence>
<dbReference type="GO" id="GO:0005524">
    <property type="term" value="F:ATP binding"/>
    <property type="evidence" value="ECO:0007669"/>
    <property type="project" value="UniProtKB-KW"/>
</dbReference>
<feature type="region of interest" description="Disordered" evidence="6">
    <location>
        <begin position="550"/>
        <end position="578"/>
    </location>
</feature>
<dbReference type="PROSITE" id="PS50893">
    <property type="entry name" value="ABC_TRANSPORTER_2"/>
    <property type="match status" value="2"/>
</dbReference>
<evidence type="ECO:0000256" key="6">
    <source>
        <dbReference type="SAM" id="MobiDB-lite"/>
    </source>
</evidence>
<sequence>MVSLENVTVSFGGTDLFRDVQLMVNQQDRIGLVGRNGAGKSTLFHVIAGDMAPSEGRVNRPHGLRIGFLAQHIARRDDRSVMGETLEAFEELNTIERELARINALLASAEGSSPQDHDRLAMRLADLTDHYHLMGGGREEALAERTLLGLGFEREQFDQPTIQLSGGWRMRIELAKILLRAPDLLLLDEPTNHLDIESIQWLEDYLKGYAGALMLVSHDRRFLDTVTTRTVELSLGKARSFNVPYTQYMALRKELHAQQEAAYRNQQREIEKTEDFINRFRYKPAKSNQVQSRIRMLEKMELVEVEKTDNSKLSIRFPPAPRAGDTVLRVEDVAMGFGSKTVFTDARFSVERGEKVAFVGRNGEGKTTMARVILGELQPTKGTVKIGHNVEIGYFAQDQESVLDPNLTVFETVDRVAVGSIRTKIRDLLGAFLFRGEDVDKPVRVLSGGERNRLAMVKLMLHPYNLLILDEPTNHLDIQAKDILKQALQRYDGTLILVSHDRDFLTGLVGKVYEFGHGRVREHLGGIEDFLNTRKLADLEQLNAKDVADVATDSTKPKSATREEWKQRKQRDNEIQRHRRTIAQLERDIANGEAKQKEMEAQLANPGNMENIEALLQEYNGLKAQVARLMKQWEEQSYELEVLERDV</sequence>
<comment type="caution">
    <text evidence="8">The sequence shown here is derived from an EMBL/GenBank/DDBJ whole genome shotgun (WGS) entry which is preliminary data.</text>
</comment>
<dbReference type="GO" id="GO:0016740">
    <property type="term" value="F:transferase activity"/>
    <property type="evidence" value="ECO:0007669"/>
    <property type="project" value="UniProtKB-KW"/>
</dbReference>
<keyword evidence="9" id="KW-1185">Reference proteome</keyword>
<evidence type="ECO:0000256" key="3">
    <source>
        <dbReference type="ARBA" id="ARBA00022840"/>
    </source>
</evidence>
<dbReference type="InterPro" id="IPR017871">
    <property type="entry name" value="ABC_transporter-like_CS"/>
</dbReference>
<keyword evidence="2" id="KW-0547">Nucleotide-binding</keyword>
<dbReference type="SMART" id="SM00382">
    <property type="entry name" value="AAA"/>
    <property type="match status" value="2"/>
</dbReference>
<dbReference type="InterPro" id="IPR003593">
    <property type="entry name" value="AAA+_ATPase"/>
</dbReference>
<dbReference type="InterPro" id="IPR027417">
    <property type="entry name" value="P-loop_NTPase"/>
</dbReference>
<dbReference type="PROSITE" id="PS00211">
    <property type="entry name" value="ABC_TRANSPORTER_1"/>
    <property type="match status" value="2"/>
</dbReference>
<accession>A0A0Q4B6L2</accession>
<dbReference type="CDD" id="cd03221">
    <property type="entry name" value="ABCF_EF-3"/>
    <property type="match status" value="2"/>
</dbReference>
<dbReference type="PANTHER" id="PTHR42855">
    <property type="entry name" value="ABC TRANSPORTER ATP-BINDING SUBUNIT"/>
    <property type="match status" value="1"/>
</dbReference>
<reference evidence="8" key="1">
    <citation type="submission" date="2015-08" db="EMBL/GenBank/DDBJ databases">
        <title>Candidatus Bacteriodes Periocalifornicus.</title>
        <authorList>
            <person name="McLean J.S."/>
            <person name="Kelley S."/>
        </authorList>
    </citation>
    <scope>NUCLEOTIDE SEQUENCE [LARGE SCALE GENOMIC DNA]</scope>
    <source>
        <strain evidence="8">12B</strain>
    </source>
</reference>
<dbReference type="Gene3D" id="3.40.50.300">
    <property type="entry name" value="P-loop containing nucleotide triphosphate hydrolases"/>
    <property type="match status" value="2"/>
</dbReference>
<proteinExistence type="inferred from homology"/>
<dbReference type="Pfam" id="PF12848">
    <property type="entry name" value="ABC_tran_Xtn"/>
    <property type="match status" value="1"/>
</dbReference>
<evidence type="ECO:0000313" key="9">
    <source>
        <dbReference type="Proteomes" id="UP000054172"/>
    </source>
</evidence>
<name>A0A0Q4B6L2_9BACT</name>
<dbReference type="Pfam" id="PF00005">
    <property type="entry name" value="ABC_tran"/>
    <property type="match status" value="2"/>
</dbReference>
<keyword evidence="1" id="KW-0677">Repeat</keyword>
<feature type="domain" description="ABC transporter" evidence="7">
    <location>
        <begin position="328"/>
        <end position="542"/>
    </location>
</feature>
<dbReference type="FunFam" id="3.40.50.300:FF:000011">
    <property type="entry name" value="Putative ABC transporter ATP-binding component"/>
    <property type="match status" value="1"/>
</dbReference>
<dbReference type="PANTHER" id="PTHR42855:SF2">
    <property type="entry name" value="DRUG RESISTANCE ABC TRANSPORTER,ATP-BINDING PROTEIN"/>
    <property type="match status" value="1"/>
</dbReference>
<dbReference type="Pfam" id="PF16326">
    <property type="entry name" value="ABC_tran_CTD"/>
    <property type="match status" value="1"/>
</dbReference>
<protein>
    <recommendedName>
        <fullName evidence="5">Probable ATP-binding protein YbiT</fullName>
    </recommendedName>
</protein>
<evidence type="ECO:0000256" key="1">
    <source>
        <dbReference type="ARBA" id="ARBA00022737"/>
    </source>
</evidence>
<dbReference type="STRING" id="1702214.AL399_07360"/>
<evidence type="ECO:0000259" key="7">
    <source>
        <dbReference type="PROSITE" id="PS50893"/>
    </source>
</evidence>
<dbReference type="Proteomes" id="UP000054172">
    <property type="component" value="Unassembled WGS sequence"/>
</dbReference>
<gene>
    <name evidence="8" type="ORF">AL399_07360</name>
</gene>
<dbReference type="AlphaFoldDB" id="A0A0Q4B6L2"/>
<keyword evidence="3" id="KW-0067">ATP-binding</keyword>
<dbReference type="PATRIC" id="fig|1702214.3.peg.1066"/>
<evidence type="ECO:0000256" key="5">
    <source>
        <dbReference type="ARBA" id="ARBA00074044"/>
    </source>
</evidence>
<dbReference type="InterPro" id="IPR003439">
    <property type="entry name" value="ABC_transporter-like_ATP-bd"/>
</dbReference>
<dbReference type="SUPFAM" id="SSF52540">
    <property type="entry name" value="P-loop containing nucleoside triphosphate hydrolases"/>
    <property type="match status" value="2"/>
</dbReference>
<dbReference type="InterPro" id="IPR051309">
    <property type="entry name" value="ABCF_ATPase"/>
</dbReference>
<dbReference type="GO" id="GO:0003677">
    <property type="term" value="F:DNA binding"/>
    <property type="evidence" value="ECO:0007669"/>
    <property type="project" value="InterPro"/>
</dbReference>
<feature type="domain" description="ABC transporter" evidence="7">
    <location>
        <begin position="2"/>
        <end position="260"/>
    </location>
</feature>
<dbReference type="InterPro" id="IPR032781">
    <property type="entry name" value="ABC_tran_Xtn"/>
</dbReference>
<dbReference type="EMBL" id="LIIK01000038">
    <property type="protein sequence ID" value="KQM08444.1"/>
    <property type="molecule type" value="Genomic_DNA"/>
</dbReference>
<dbReference type="InterPro" id="IPR032524">
    <property type="entry name" value="ABC_tran_C"/>
</dbReference>
<keyword evidence="8" id="KW-0808">Transferase</keyword>
<evidence type="ECO:0000313" key="8">
    <source>
        <dbReference type="EMBL" id="KQM08444.1"/>
    </source>
</evidence>
<organism evidence="8 9">
    <name type="scientific">Candidatus [Bacteroides] periocalifornicus</name>
    <dbReference type="NCBI Taxonomy" id="1702214"/>
    <lineage>
        <taxon>Bacteria</taxon>
        <taxon>Pseudomonadati</taxon>
        <taxon>Bacteroidota</taxon>
    </lineage>
</organism>
<dbReference type="FunFam" id="3.40.50.300:FF:000070">
    <property type="entry name" value="Putative ABC transporter ATP-binding component"/>
    <property type="match status" value="1"/>
</dbReference>
<feature type="compositionally biased region" description="Basic and acidic residues" evidence="6">
    <location>
        <begin position="560"/>
        <end position="576"/>
    </location>
</feature>